<dbReference type="InterPro" id="IPR009081">
    <property type="entry name" value="PP-bd_ACP"/>
</dbReference>
<comment type="caution">
    <text evidence="2">The sequence shown here is derived from an EMBL/GenBank/DDBJ whole genome shotgun (WGS) entry which is preliminary data.</text>
</comment>
<dbReference type="Pfam" id="PF00550">
    <property type="entry name" value="PP-binding"/>
    <property type="match status" value="1"/>
</dbReference>
<evidence type="ECO:0000313" key="2">
    <source>
        <dbReference type="EMBL" id="MDH0964181.1"/>
    </source>
</evidence>
<dbReference type="GO" id="GO:0009239">
    <property type="term" value="P:enterobactin biosynthetic process"/>
    <property type="evidence" value="ECO:0007669"/>
    <property type="project" value="TreeGrafter"/>
</dbReference>
<dbReference type="GO" id="GO:0009366">
    <property type="term" value="C:enterobactin synthetase complex"/>
    <property type="evidence" value="ECO:0007669"/>
    <property type="project" value="TreeGrafter"/>
</dbReference>
<name>A0A1Q8Z393_9ENTR</name>
<protein>
    <submittedName>
        <fullName evidence="2">Acyl carrier protein</fullName>
    </submittedName>
</protein>
<dbReference type="PANTHER" id="PTHR45527">
    <property type="entry name" value="NONRIBOSOMAL PEPTIDE SYNTHETASE"/>
    <property type="match status" value="1"/>
</dbReference>
<feature type="domain" description="Carrier" evidence="1">
    <location>
        <begin position="1"/>
        <end position="74"/>
    </location>
</feature>
<organism evidence="2 3">
    <name type="scientific">Klebsiella michiganensis</name>
    <dbReference type="NCBI Taxonomy" id="1134687"/>
    <lineage>
        <taxon>Bacteria</taxon>
        <taxon>Pseudomonadati</taxon>
        <taxon>Pseudomonadota</taxon>
        <taxon>Gammaproteobacteria</taxon>
        <taxon>Enterobacterales</taxon>
        <taxon>Enterobacteriaceae</taxon>
        <taxon>Klebsiella/Raoultella group</taxon>
        <taxon>Klebsiella</taxon>
    </lineage>
</organism>
<dbReference type="GO" id="GO:0043041">
    <property type="term" value="P:amino acid activation for nonribosomal peptide biosynthetic process"/>
    <property type="evidence" value="ECO:0007669"/>
    <property type="project" value="TreeGrafter"/>
</dbReference>
<dbReference type="AlphaFoldDB" id="A0A1Q8Z393"/>
<dbReference type="PROSITE" id="PS50075">
    <property type="entry name" value="CARRIER"/>
    <property type="match status" value="1"/>
</dbReference>
<dbReference type="GO" id="GO:0005829">
    <property type="term" value="C:cytosol"/>
    <property type="evidence" value="ECO:0007669"/>
    <property type="project" value="TreeGrafter"/>
</dbReference>
<proteinExistence type="predicted"/>
<dbReference type="Gene3D" id="1.10.1200.10">
    <property type="entry name" value="ACP-like"/>
    <property type="match status" value="1"/>
</dbReference>
<dbReference type="InterPro" id="IPR036736">
    <property type="entry name" value="ACP-like_sf"/>
</dbReference>
<dbReference type="PANTHER" id="PTHR45527:SF1">
    <property type="entry name" value="FATTY ACID SYNTHASE"/>
    <property type="match status" value="1"/>
</dbReference>
<dbReference type="SUPFAM" id="SSF47336">
    <property type="entry name" value="ACP-like"/>
    <property type="match status" value="1"/>
</dbReference>
<accession>A0A1Q8Z393</accession>
<evidence type="ECO:0000259" key="1">
    <source>
        <dbReference type="PROSITE" id="PS50075"/>
    </source>
</evidence>
<dbReference type="GO" id="GO:0031177">
    <property type="term" value="F:phosphopantetheine binding"/>
    <property type="evidence" value="ECO:0007669"/>
    <property type="project" value="TreeGrafter"/>
</dbReference>
<gene>
    <name evidence="2" type="ORF">N5C89_15180</name>
</gene>
<dbReference type="EMBL" id="JAOCBF010000019">
    <property type="protein sequence ID" value="MDH0964181.1"/>
    <property type="molecule type" value="Genomic_DNA"/>
</dbReference>
<dbReference type="GO" id="GO:0047527">
    <property type="term" value="F:2,3-dihydroxybenzoate-serine ligase activity"/>
    <property type="evidence" value="ECO:0007669"/>
    <property type="project" value="TreeGrafter"/>
</dbReference>
<evidence type="ECO:0000313" key="3">
    <source>
        <dbReference type="Proteomes" id="UP001159937"/>
    </source>
</evidence>
<reference evidence="2" key="1">
    <citation type="submission" date="2022-09" db="EMBL/GenBank/DDBJ databases">
        <title>Intensive care unit water sources are persistently colonized with multi-drug resistant bacteria and are the site of extensive horizontal gene transfer of antibiotic resistance genes.</title>
        <authorList>
            <person name="Diorio-Toth L."/>
        </authorList>
    </citation>
    <scope>NUCLEOTIDE SEQUENCE</scope>
    <source>
        <strain evidence="2">GD03918</strain>
    </source>
</reference>
<dbReference type="Proteomes" id="UP001159937">
    <property type="component" value="Unassembled WGS sequence"/>
</dbReference>
<sequence>MDNVEQQLLSIWQEIIHSAVINPQDNLLDQGGNSLHFIKLASMVSKAFNLAVSPADIFTAGTIAALAQTIRQRQQV</sequence>
<dbReference type="RefSeq" id="WP_047723767.1">
    <property type="nucleotide sequence ID" value="NZ_CABGII010000022.1"/>
</dbReference>